<proteinExistence type="predicted"/>
<dbReference type="AlphaFoldDB" id="M0D1F9"/>
<dbReference type="EMBL" id="AOIV01000036">
    <property type="protein sequence ID" value="ELZ28703.1"/>
    <property type="molecule type" value="Genomic_DNA"/>
</dbReference>
<dbReference type="RefSeq" id="WP_008387997.1">
    <property type="nucleotide sequence ID" value="NZ_AOIV01000036.1"/>
</dbReference>
<dbReference type="InParanoid" id="M0D1F9"/>
<feature type="coiled-coil region" evidence="1">
    <location>
        <begin position="236"/>
        <end position="263"/>
    </location>
</feature>
<evidence type="ECO:0000256" key="1">
    <source>
        <dbReference type="SAM" id="Coils"/>
    </source>
</evidence>
<evidence type="ECO:0000313" key="3">
    <source>
        <dbReference type="Proteomes" id="UP000011513"/>
    </source>
</evidence>
<sequence>MHGKLSVSEVVALLFDEHRYDSPLSRKAVHKLLYFVKEELDSERVTTDIPTFWYMYGTMTATANTGVHTGGEPNDDPVICDVDATDIDRPEGTIRRGRRAASRALERYYDLGLEGLTDRMYDDAPYEIQRHYRRLDKQLGTADSAQMTLSFDRNAGPTRETLYDFIEDFPTDSFPDYEDDLHIWYRLMSAELDSSGYDPKEAKKYSKTFWRLFCLELAVRENDGLTREQIERELSLDSLDDAKRQLRSLLRSWEREKAEANARDDRTSRRAADALVLPYIDFEVTG</sequence>
<comment type="caution">
    <text evidence="2">The sequence shown here is derived from an EMBL/GenBank/DDBJ whole genome shotgun (WGS) entry which is preliminary data.</text>
</comment>
<dbReference type="OrthoDB" id="324624at2157"/>
<keyword evidence="1" id="KW-0175">Coiled coil</keyword>
<organism evidence="2 3">
    <name type="scientific">Halogeometricum pallidum JCM 14848</name>
    <dbReference type="NCBI Taxonomy" id="1227487"/>
    <lineage>
        <taxon>Archaea</taxon>
        <taxon>Methanobacteriati</taxon>
        <taxon>Methanobacteriota</taxon>
        <taxon>Stenosarchaea group</taxon>
        <taxon>Halobacteria</taxon>
        <taxon>Halobacteriales</taxon>
        <taxon>Haloferacaceae</taxon>
        <taxon>Halogeometricum</taxon>
    </lineage>
</organism>
<protein>
    <submittedName>
        <fullName evidence="2">Uncharacterized protein</fullName>
    </submittedName>
</protein>
<dbReference type="Proteomes" id="UP000011513">
    <property type="component" value="Unassembled WGS sequence"/>
</dbReference>
<dbReference type="eggNOG" id="arCOG08900">
    <property type="taxonomic scope" value="Archaea"/>
</dbReference>
<gene>
    <name evidence="2" type="ORF">C474_14444</name>
</gene>
<evidence type="ECO:0000313" key="2">
    <source>
        <dbReference type="EMBL" id="ELZ28703.1"/>
    </source>
</evidence>
<keyword evidence="3" id="KW-1185">Reference proteome</keyword>
<reference evidence="2 3" key="1">
    <citation type="journal article" date="2014" name="PLoS Genet.">
        <title>Phylogenetically driven sequencing of extremely halophilic archaea reveals strategies for static and dynamic osmo-response.</title>
        <authorList>
            <person name="Becker E.A."/>
            <person name="Seitzer P.M."/>
            <person name="Tritt A."/>
            <person name="Larsen D."/>
            <person name="Krusor M."/>
            <person name="Yao A.I."/>
            <person name="Wu D."/>
            <person name="Madern D."/>
            <person name="Eisen J.A."/>
            <person name="Darling A.E."/>
            <person name="Facciotti M.T."/>
        </authorList>
    </citation>
    <scope>NUCLEOTIDE SEQUENCE [LARGE SCALE GENOMIC DNA]</scope>
    <source>
        <strain evidence="2 3">JCM 14848</strain>
    </source>
</reference>
<accession>M0D1F9</accession>
<name>M0D1F9_HALPD</name>